<dbReference type="GO" id="GO:0005737">
    <property type="term" value="C:cytoplasm"/>
    <property type="evidence" value="ECO:0007669"/>
    <property type="project" value="UniProtKB-SubCell"/>
</dbReference>
<reference evidence="6" key="2">
    <citation type="submission" date="2010-04" db="EMBL/GenBank/DDBJ databases">
        <authorList>
            <person name="Buell R."/>
            <person name="Hamilton J."/>
            <person name="Hostetler J."/>
        </authorList>
    </citation>
    <scope>NUCLEOTIDE SEQUENCE [LARGE SCALE GENOMIC DNA]</scope>
    <source>
        <strain evidence="6">DAOM:BR144</strain>
    </source>
</reference>
<dbReference type="SUPFAM" id="SSF53474">
    <property type="entry name" value="alpha/beta-Hydrolases"/>
    <property type="match status" value="1"/>
</dbReference>
<dbReference type="EMBL" id="GL376631">
    <property type="status" value="NOT_ANNOTATED_CDS"/>
    <property type="molecule type" value="Genomic_DNA"/>
</dbReference>
<dbReference type="EnsemblProtists" id="PYU1_T004524">
    <property type="protein sequence ID" value="PYU1_T004524"/>
    <property type="gene ID" value="PYU1_G004513"/>
</dbReference>
<dbReference type="InterPro" id="IPR026151">
    <property type="entry name" value="Maspardin"/>
</dbReference>
<dbReference type="eggNOG" id="ENOG502QPSD">
    <property type="taxonomic scope" value="Eukaryota"/>
</dbReference>
<dbReference type="Proteomes" id="UP000019132">
    <property type="component" value="Unassembled WGS sequence"/>
</dbReference>
<evidence type="ECO:0000259" key="4">
    <source>
        <dbReference type="Pfam" id="PF12697"/>
    </source>
</evidence>
<dbReference type="AlphaFoldDB" id="K3WHT2"/>
<dbReference type="InterPro" id="IPR000073">
    <property type="entry name" value="AB_hydrolase_1"/>
</dbReference>
<name>K3WHT2_GLOUD</name>
<evidence type="ECO:0000256" key="3">
    <source>
        <dbReference type="ARBA" id="ARBA00022490"/>
    </source>
</evidence>
<evidence type="ECO:0000256" key="2">
    <source>
        <dbReference type="ARBA" id="ARBA00020148"/>
    </source>
</evidence>
<dbReference type="InParanoid" id="K3WHT2"/>
<accession>K3WHT2</accession>
<dbReference type="PANTHER" id="PTHR15913:SF0">
    <property type="entry name" value="MASPARDIN"/>
    <property type="match status" value="1"/>
</dbReference>
<keyword evidence="6" id="KW-1185">Reference proteome</keyword>
<comment type="subcellular location">
    <subcellularLocation>
        <location evidence="1">Cytoplasm</location>
    </subcellularLocation>
</comment>
<organism evidence="5 6">
    <name type="scientific">Globisporangium ultimum (strain ATCC 200006 / CBS 805.95 / DAOM BR144)</name>
    <name type="common">Pythium ultimum</name>
    <dbReference type="NCBI Taxonomy" id="431595"/>
    <lineage>
        <taxon>Eukaryota</taxon>
        <taxon>Sar</taxon>
        <taxon>Stramenopiles</taxon>
        <taxon>Oomycota</taxon>
        <taxon>Peronosporomycetes</taxon>
        <taxon>Pythiales</taxon>
        <taxon>Pythiaceae</taxon>
        <taxon>Globisporangium</taxon>
    </lineage>
</organism>
<keyword evidence="3" id="KW-0963">Cytoplasm</keyword>
<evidence type="ECO:0000313" key="5">
    <source>
        <dbReference type="EnsemblProtists" id="PYU1_T004524"/>
    </source>
</evidence>
<dbReference type="OMA" id="GSARCFH"/>
<dbReference type="VEuPathDB" id="FungiDB:PYU1_G004513"/>
<dbReference type="HOGENOM" id="CLU_052260_0_0_1"/>
<sequence length="256" mass="28858">MSRIANSNPSMAMNAGNPLANSEKQFLQQVARQRVTTYDGNTWEYYDCGKQSTSGRNSTMQLPLVCLPGTSGSARCFHLQMQTLAAKGYRVLAVQHPPVWTHDEWVHSFDRFLNALHLREIHVYGVSLGAYLAQGLSLNYVALCRNILENFPKESQRSLACVHAIDYMVDQVDKLSQKEVASRLTLNCLPCNPNAWTLSLPDEKITVIDSHDETSQPRQVRDQLLARYPNAKRAMLKNVGDFPFLSHPDDVAMHLQ</sequence>
<reference evidence="6" key="1">
    <citation type="journal article" date="2010" name="Genome Biol.">
        <title>Genome sequence of the necrotrophic plant pathogen Pythium ultimum reveals original pathogenicity mechanisms and effector repertoire.</title>
        <authorList>
            <person name="Levesque C.A."/>
            <person name="Brouwer H."/>
            <person name="Cano L."/>
            <person name="Hamilton J.P."/>
            <person name="Holt C."/>
            <person name="Huitema E."/>
            <person name="Raffaele S."/>
            <person name="Robideau G.P."/>
            <person name="Thines M."/>
            <person name="Win J."/>
            <person name="Zerillo M.M."/>
            <person name="Beakes G.W."/>
            <person name="Boore J.L."/>
            <person name="Busam D."/>
            <person name="Dumas B."/>
            <person name="Ferriera S."/>
            <person name="Fuerstenberg S.I."/>
            <person name="Gachon C.M."/>
            <person name="Gaulin E."/>
            <person name="Govers F."/>
            <person name="Grenville-Briggs L."/>
            <person name="Horner N."/>
            <person name="Hostetler J."/>
            <person name="Jiang R.H."/>
            <person name="Johnson J."/>
            <person name="Krajaejun T."/>
            <person name="Lin H."/>
            <person name="Meijer H.J."/>
            <person name="Moore B."/>
            <person name="Morris P."/>
            <person name="Phuntmart V."/>
            <person name="Puiu D."/>
            <person name="Shetty J."/>
            <person name="Stajich J.E."/>
            <person name="Tripathy S."/>
            <person name="Wawra S."/>
            <person name="van West P."/>
            <person name="Whitty B.R."/>
            <person name="Coutinho P.M."/>
            <person name="Henrissat B."/>
            <person name="Martin F."/>
            <person name="Thomas P.D."/>
            <person name="Tyler B.M."/>
            <person name="De Vries R.P."/>
            <person name="Kamoun S."/>
            <person name="Yandell M."/>
            <person name="Tisserat N."/>
            <person name="Buell C.R."/>
        </authorList>
    </citation>
    <scope>NUCLEOTIDE SEQUENCE</scope>
    <source>
        <strain evidence="6">DAOM:BR144</strain>
    </source>
</reference>
<dbReference type="PANTHER" id="PTHR15913">
    <property type="entry name" value="ACID CLUSTER PROTEIN 33"/>
    <property type="match status" value="1"/>
</dbReference>
<proteinExistence type="predicted"/>
<dbReference type="InterPro" id="IPR029058">
    <property type="entry name" value="AB_hydrolase_fold"/>
</dbReference>
<protein>
    <recommendedName>
        <fullName evidence="2">Maspardin</fullName>
    </recommendedName>
</protein>
<evidence type="ECO:0000313" key="6">
    <source>
        <dbReference type="Proteomes" id="UP000019132"/>
    </source>
</evidence>
<evidence type="ECO:0000256" key="1">
    <source>
        <dbReference type="ARBA" id="ARBA00004496"/>
    </source>
</evidence>
<dbReference type="Pfam" id="PF12697">
    <property type="entry name" value="Abhydrolase_6"/>
    <property type="match status" value="1"/>
</dbReference>
<reference evidence="5" key="3">
    <citation type="submission" date="2015-02" db="UniProtKB">
        <authorList>
            <consortium name="EnsemblProtists"/>
        </authorList>
    </citation>
    <scope>IDENTIFICATION</scope>
    <source>
        <strain evidence="5">DAOM BR144</strain>
    </source>
</reference>
<dbReference type="Gene3D" id="3.40.50.1820">
    <property type="entry name" value="alpha/beta hydrolase"/>
    <property type="match status" value="1"/>
</dbReference>
<feature type="domain" description="AB hydrolase-1" evidence="4">
    <location>
        <begin position="64"/>
        <end position="252"/>
    </location>
</feature>